<reference evidence="1" key="1">
    <citation type="submission" date="2021-06" db="EMBL/GenBank/DDBJ databases">
        <authorList>
            <person name="Kallberg Y."/>
            <person name="Tangrot J."/>
            <person name="Rosling A."/>
        </authorList>
    </citation>
    <scope>NUCLEOTIDE SEQUENCE</scope>
    <source>
        <strain evidence="1">MA461A</strain>
    </source>
</reference>
<gene>
    <name evidence="1" type="ORF">RPERSI_LOCUS3172</name>
</gene>
<dbReference type="Proteomes" id="UP000789920">
    <property type="component" value="Unassembled WGS sequence"/>
</dbReference>
<accession>A0ACA9LN83</accession>
<keyword evidence="2" id="KW-1185">Reference proteome</keyword>
<protein>
    <submittedName>
        <fullName evidence="1">23397_t:CDS:1</fullName>
    </submittedName>
</protein>
<dbReference type="EMBL" id="CAJVQC010003762">
    <property type="protein sequence ID" value="CAG8531836.1"/>
    <property type="molecule type" value="Genomic_DNA"/>
</dbReference>
<evidence type="ECO:0000313" key="1">
    <source>
        <dbReference type="EMBL" id="CAG8531836.1"/>
    </source>
</evidence>
<evidence type="ECO:0000313" key="2">
    <source>
        <dbReference type="Proteomes" id="UP000789920"/>
    </source>
</evidence>
<sequence length="110" mass="13507">MPKTKNLEYYKILALKTTATFIELKQKYQKLVLSYYPDKNINKTLSEYIEAEQKFKEIQEAYEYLIVNHKEPKSRKQKTTLKKNMKRHQFQRKNMHQNQRKKQLIKLLKN</sequence>
<organism evidence="1 2">
    <name type="scientific">Racocetra persica</name>
    <dbReference type="NCBI Taxonomy" id="160502"/>
    <lineage>
        <taxon>Eukaryota</taxon>
        <taxon>Fungi</taxon>
        <taxon>Fungi incertae sedis</taxon>
        <taxon>Mucoromycota</taxon>
        <taxon>Glomeromycotina</taxon>
        <taxon>Glomeromycetes</taxon>
        <taxon>Diversisporales</taxon>
        <taxon>Gigasporaceae</taxon>
        <taxon>Racocetra</taxon>
    </lineage>
</organism>
<name>A0ACA9LN83_9GLOM</name>
<proteinExistence type="predicted"/>
<comment type="caution">
    <text evidence="1">The sequence shown here is derived from an EMBL/GenBank/DDBJ whole genome shotgun (WGS) entry which is preliminary data.</text>
</comment>